<proteinExistence type="predicted"/>
<sequence length="271" mass="31001">MLAVGLLFSAGNLYPKLFPQNRSDSGRSGFAFVLNSYLPCDRVNPRTAGQILTFGRKAMKDREETRERVHVTQTSRRGGVGEVTLSGIPEDLLEKVEGTTFGQYWMTIKDGKLVFSPTREPLPDPVADEEMLPFWRRYDERPGHLQEMLFDLERQIGSPSFIVSSLCGYHYTPEDYRRNAELLMSYGFVCMRSQRGADGKYWEQWHLSGAWAAKGELKETIEAWRRTGDKNRDLAKQTKDEIRKIISFLCRNVSFGSLDVVVQRAAMILDD</sequence>
<reference evidence="1 2" key="1">
    <citation type="journal article" date="2016" name="Nat. Commun.">
        <title>Thousands of microbial genomes shed light on interconnected biogeochemical processes in an aquifer system.</title>
        <authorList>
            <person name="Anantharaman K."/>
            <person name="Brown C.T."/>
            <person name="Hug L.A."/>
            <person name="Sharon I."/>
            <person name="Castelle C.J."/>
            <person name="Probst A.J."/>
            <person name="Thomas B.C."/>
            <person name="Singh A."/>
            <person name="Wilkins M.J."/>
            <person name="Karaoz U."/>
            <person name="Brodie E.L."/>
            <person name="Williams K.H."/>
            <person name="Hubbard S.S."/>
            <person name="Banfield J.F."/>
        </authorList>
    </citation>
    <scope>NUCLEOTIDE SEQUENCE [LARGE SCALE GENOMIC DNA]</scope>
</reference>
<evidence type="ECO:0000313" key="2">
    <source>
        <dbReference type="Proteomes" id="UP000176814"/>
    </source>
</evidence>
<name>A0A1F6X8S3_9BACT</name>
<organism evidence="1 2">
    <name type="scientific">Candidatus Nomurabacteria bacterium RIFCSPLOWO2_01_FULL_40_15</name>
    <dbReference type="NCBI Taxonomy" id="1801772"/>
    <lineage>
        <taxon>Bacteria</taxon>
        <taxon>Candidatus Nomuraibacteriota</taxon>
    </lineage>
</organism>
<protein>
    <submittedName>
        <fullName evidence="1">Uncharacterized protein</fullName>
    </submittedName>
</protein>
<dbReference type="AlphaFoldDB" id="A0A1F6X8S3"/>
<dbReference type="Proteomes" id="UP000176814">
    <property type="component" value="Unassembled WGS sequence"/>
</dbReference>
<evidence type="ECO:0000313" key="1">
    <source>
        <dbReference type="EMBL" id="OGI90408.1"/>
    </source>
</evidence>
<accession>A0A1F6X8S3</accession>
<comment type="caution">
    <text evidence="1">The sequence shown here is derived from an EMBL/GenBank/DDBJ whole genome shotgun (WGS) entry which is preliminary data.</text>
</comment>
<dbReference type="EMBL" id="MFUW01000013">
    <property type="protein sequence ID" value="OGI90408.1"/>
    <property type="molecule type" value="Genomic_DNA"/>
</dbReference>
<gene>
    <name evidence="1" type="ORF">A2911_00245</name>
</gene>